<name>A0A0F9QQT9_9ZZZZ</name>
<accession>A0A0F9QQT9</accession>
<evidence type="ECO:0008006" key="2">
    <source>
        <dbReference type="Google" id="ProtNLM"/>
    </source>
</evidence>
<sequence length="525" mass="60086">MPDSVKEALKMWESRERFQKANPIFGIKLSPKQREFFDTMVDAEVRPDRLPKGLFVTGSNKQGKTFCNILRGIALATGEHPFLPDDHPLKRIPNWKLPTVGLVVGEQLTQSIDKKIVPEYQKWIPKICKPTYKKNQQGTIVKITFRCDMQGQPLGSIIHMRSYDSTVDTFEGVDFDWIGYDEPPPYPHYVAAERGLIPTDGISFMTFTSLKEPWIKDVADESVDMGGQSKRIRVIELGEIWNNSIKRGGILTDDAIEAFIKIVPKEEYPARIEGKWLQSGSIIYSSFQNESPWVCENFETPAHWTRVEAVDPHDSRSTKWLFCAISPQEVNIDDEVLNRIYVLNYLNLSSTMTIKDMVREVKLERIKLNYGNRDRNCTVVLDAKFGKARTVSLDGEEPANWQEKLEQAGAGYVVLSHSKPGDVELGHKIVRSYLIPQYHKPSEMEIPGVVFMERCQGVDSPIESMLKYRYMITTATATRKPEEKYKDHCDTLRYICLDRPIYIERWGQVGGGGNDFTPRDRHAGR</sequence>
<organism evidence="1">
    <name type="scientific">marine sediment metagenome</name>
    <dbReference type="NCBI Taxonomy" id="412755"/>
    <lineage>
        <taxon>unclassified sequences</taxon>
        <taxon>metagenomes</taxon>
        <taxon>ecological metagenomes</taxon>
    </lineage>
</organism>
<reference evidence="1" key="1">
    <citation type="journal article" date="2015" name="Nature">
        <title>Complex archaea that bridge the gap between prokaryotes and eukaryotes.</title>
        <authorList>
            <person name="Spang A."/>
            <person name="Saw J.H."/>
            <person name="Jorgensen S.L."/>
            <person name="Zaremba-Niedzwiedzka K."/>
            <person name="Martijn J."/>
            <person name="Lind A.E."/>
            <person name="van Eijk R."/>
            <person name="Schleper C."/>
            <person name="Guy L."/>
            <person name="Ettema T.J."/>
        </authorList>
    </citation>
    <scope>NUCLEOTIDE SEQUENCE</scope>
</reference>
<dbReference type="EMBL" id="LAZR01001323">
    <property type="protein sequence ID" value="KKN46575.1"/>
    <property type="molecule type" value="Genomic_DNA"/>
</dbReference>
<evidence type="ECO:0000313" key="1">
    <source>
        <dbReference type="EMBL" id="KKN46575.1"/>
    </source>
</evidence>
<proteinExistence type="predicted"/>
<dbReference type="AlphaFoldDB" id="A0A0F9QQT9"/>
<comment type="caution">
    <text evidence="1">The sequence shown here is derived from an EMBL/GenBank/DDBJ whole genome shotgun (WGS) entry which is preliminary data.</text>
</comment>
<protein>
    <recommendedName>
        <fullName evidence="2">Terminase large subunit gp17-like C-terminal domain-containing protein</fullName>
    </recommendedName>
</protein>
<dbReference type="Gene3D" id="3.30.420.280">
    <property type="match status" value="1"/>
</dbReference>
<gene>
    <name evidence="1" type="ORF">LCGC14_0671710</name>
</gene>